<feature type="domain" description="AAA+ ATPase" evidence="10">
    <location>
        <begin position="198"/>
        <end position="375"/>
    </location>
</feature>
<keyword evidence="5" id="KW-0067">ATP-binding</keyword>
<feature type="region of interest" description="Disordered" evidence="9">
    <location>
        <begin position="155"/>
        <end position="177"/>
    </location>
</feature>
<evidence type="ECO:0000259" key="10">
    <source>
        <dbReference type="SMART" id="SM00382"/>
    </source>
</evidence>
<comment type="subcellular location">
    <subcellularLocation>
        <location evidence="1">Cytoplasm</location>
    </subcellularLocation>
</comment>
<keyword evidence="4" id="KW-0547">Nucleotide-binding</keyword>
<keyword evidence="3" id="KW-0963">Cytoplasm</keyword>
<dbReference type="Proteomes" id="UP001265259">
    <property type="component" value="Unassembled WGS sequence"/>
</dbReference>
<dbReference type="InterPro" id="IPR003593">
    <property type="entry name" value="AAA+_ATPase"/>
</dbReference>
<keyword evidence="12" id="KW-1185">Reference proteome</keyword>
<dbReference type="PANTHER" id="PTHR15184:SF9">
    <property type="entry name" value="SPI-1 TYPE 3 SECRETION SYSTEM ATPASE"/>
    <property type="match status" value="1"/>
</dbReference>
<dbReference type="PROSITE" id="PS00152">
    <property type="entry name" value="ATPASE_ALPHA_BETA"/>
    <property type="match status" value="1"/>
</dbReference>
<comment type="catalytic activity">
    <reaction evidence="8">
        <text>ATP + H2O + cellular proteinSide 1 = ADP + phosphate + cellular proteinSide 2.</text>
        <dbReference type="EC" id="7.4.2.8"/>
    </reaction>
</comment>
<keyword evidence="2" id="KW-0813">Transport</keyword>
<dbReference type="EMBL" id="JAVRHL010000001">
    <property type="protein sequence ID" value="MDT0681694.1"/>
    <property type="molecule type" value="Genomic_DNA"/>
</dbReference>
<sequence>MGHFEDVQGVEHRGSPVCFNTLLSLIPLKTVCNKTGRLRMAETSIENLFDAEFRDRSAFRPAGRILSAGRGLFEVGGLARDAALGDHVRFEGVAGRIRGEIVGLCDSAVSVFPDGDGAGLRVGDPAVLMGPPTLAPDQGWLGRIVDPHGKPLDGRPLGRSSNPRALFSAPPPASARKPFGPRLDTGLAVFDTLLPVVRGQRIGLFAGSGVGKSSLLGMLARGLEADVVVIALVGERGRELGSFVRDVLGPEGLARSVVVVSTSDQPPLSRRLALPAALTVAEHFRDEGQHVLLLADSITRFAEAHREVALASGEPASMRGFPPSMSHAAMSLAERTGPGAFGCDGDITAVFSTLVAGSDMDEPVADTIRGVLDGHVVLDREIAERGRYPAIDVLRSVSRSLPTAATPRENAIIATARQRLGAYARAELMIQSGLYEPGSDAATDAAIKVWASLDQFVSEPSDCVASSFLKLSAALAPGGLM</sequence>
<evidence type="ECO:0000256" key="9">
    <source>
        <dbReference type="SAM" id="MobiDB-lite"/>
    </source>
</evidence>
<dbReference type="InterPro" id="IPR027417">
    <property type="entry name" value="P-loop_NTPase"/>
</dbReference>
<keyword evidence="7" id="KW-1278">Translocase</keyword>
<evidence type="ECO:0000256" key="3">
    <source>
        <dbReference type="ARBA" id="ARBA00022490"/>
    </source>
</evidence>
<evidence type="ECO:0000256" key="2">
    <source>
        <dbReference type="ARBA" id="ARBA00022448"/>
    </source>
</evidence>
<dbReference type="Pfam" id="PF00006">
    <property type="entry name" value="ATP-synt_ab"/>
    <property type="match status" value="1"/>
</dbReference>
<dbReference type="InterPro" id="IPR020003">
    <property type="entry name" value="ATPase_a/bsu_AS"/>
</dbReference>
<evidence type="ECO:0000256" key="1">
    <source>
        <dbReference type="ARBA" id="ARBA00004496"/>
    </source>
</evidence>
<organism evidence="11 12">
    <name type="scientific">Tropicimonas omnivorans</name>
    <dbReference type="NCBI Taxonomy" id="3075590"/>
    <lineage>
        <taxon>Bacteria</taxon>
        <taxon>Pseudomonadati</taxon>
        <taxon>Pseudomonadota</taxon>
        <taxon>Alphaproteobacteria</taxon>
        <taxon>Rhodobacterales</taxon>
        <taxon>Roseobacteraceae</taxon>
        <taxon>Tropicimonas</taxon>
    </lineage>
</organism>
<evidence type="ECO:0000256" key="6">
    <source>
        <dbReference type="ARBA" id="ARBA00022927"/>
    </source>
</evidence>
<evidence type="ECO:0000313" key="11">
    <source>
        <dbReference type="EMBL" id="MDT0681694.1"/>
    </source>
</evidence>
<protein>
    <submittedName>
        <fullName evidence="11">FliI/YscN family ATPase</fullName>
    </submittedName>
</protein>
<dbReference type="Pfam" id="PF18269">
    <property type="entry name" value="T3SS_ATPase_C"/>
    <property type="match status" value="1"/>
</dbReference>
<dbReference type="CDD" id="cd01136">
    <property type="entry name" value="ATPase_flagellum-secretory_path_III"/>
    <property type="match status" value="1"/>
</dbReference>
<dbReference type="InterPro" id="IPR000194">
    <property type="entry name" value="ATPase_F1/V1/A1_a/bsu_nucl-bd"/>
</dbReference>
<dbReference type="InterPro" id="IPR050053">
    <property type="entry name" value="ATPase_alpha/beta_chains"/>
</dbReference>
<dbReference type="Gene3D" id="3.40.50.12240">
    <property type="match status" value="1"/>
</dbReference>
<name>A0ABU3DD96_9RHOB</name>
<dbReference type="SMART" id="SM00382">
    <property type="entry name" value="AAA"/>
    <property type="match status" value="1"/>
</dbReference>
<evidence type="ECO:0000256" key="8">
    <source>
        <dbReference type="ARBA" id="ARBA00034006"/>
    </source>
</evidence>
<evidence type="ECO:0000256" key="5">
    <source>
        <dbReference type="ARBA" id="ARBA00022840"/>
    </source>
</evidence>
<gene>
    <name evidence="11" type="ORF">RM543_03275</name>
</gene>
<dbReference type="InterPro" id="IPR040627">
    <property type="entry name" value="T3SS_ATPase_C"/>
</dbReference>
<comment type="caution">
    <text evidence="11">The sequence shown here is derived from an EMBL/GenBank/DDBJ whole genome shotgun (WGS) entry which is preliminary data.</text>
</comment>
<keyword evidence="6" id="KW-0653">Protein transport</keyword>
<dbReference type="NCBIfam" id="TIGR01026">
    <property type="entry name" value="fliI_yscN"/>
    <property type="match status" value="1"/>
</dbReference>
<accession>A0ABU3DD96</accession>
<evidence type="ECO:0000256" key="4">
    <source>
        <dbReference type="ARBA" id="ARBA00022741"/>
    </source>
</evidence>
<evidence type="ECO:0000256" key="7">
    <source>
        <dbReference type="ARBA" id="ARBA00022967"/>
    </source>
</evidence>
<reference evidence="11 12" key="1">
    <citation type="submission" date="2023-09" db="EMBL/GenBank/DDBJ databases">
        <authorList>
            <person name="Rey-Velasco X."/>
        </authorList>
    </citation>
    <scope>NUCLEOTIDE SEQUENCE [LARGE SCALE GENOMIC DNA]</scope>
    <source>
        <strain evidence="11 12">F158</strain>
    </source>
</reference>
<dbReference type="InterPro" id="IPR005714">
    <property type="entry name" value="ATPase_T3SS_FliI/YscN"/>
</dbReference>
<proteinExistence type="predicted"/>
<dbReference type="SUPFAM" id="SSF52540">
    <property type="entry name" value="P-loop containing nucleoside triphosphate hydrolases"/>
    <property type="match status" value="1"/>
</dbReference>
<evidence type="ECO:0000313" key="12">
    <source>
        <dbReference type="Proteomes" id="UP001265259"/>
    </source>
</evidence>
<dbReference type="PANTHER" id="PTHR15184">
    <property type="entry name" value="ATP SYNTHASE"/>
    <property type="match status" value="1"/>
</dbReference>